<dbReference type="PROSITE" id="PS50112">
    <property type="entry name" value="PAS"/>
    <property type="match status" value="1"/>
</dbReference>
<dbReference type="Pfam" id="PF00158">
    <property type="entry name" value="Sigma54_activat"/>
    <property type="match status" value="1"/>
</dbReference>
<proteinExistence type="predicted"/>
<dbReference type="InterPro" id="IPR025943">
    <property type="entry name" value="Sigma_54_int_dom_ATP-bd_2"/>
</dbReference>
<dbReference type="Gene3D" id="2.10.70.100">
    <property type="match status" value="1"/>
</dbReference>
<dbReference type="AlphaFoldDB" id="A0A445N2S5"/>
<dbReference type="Pfam" id="PF25601">
    <property type="entry name" value="AAA_lid_14"/>
    <property type="match status" value="1"/>
</dbReference>
<gene>
    <name evidence="8" type="ORF">PITCH_A780106</name>
</gene>
<dbReference type="PRINTS" id="PR01590">
    <property type="entry name" value="HTHFIS"/>
</dbReference>
<evidence type="ECO:0000256" key="4">
    <source>
        <dbReference type="ARBA" id="ARBA00023163"/>
    </source>
</evidence>
<dbReference type="InterPro" id="IPR002078">
    <property type="entry name" value="Sigma_54_int"/>
</dbReference>
<sequence length="591" mass="67193">MTDKPTYEQLEKRIKQLESDLDRIRHVEHSVQKTRDFAKNLVDTVREPLVILDENLKIVTATRSFYRLFRTTPGQIQGKLLHQANNGQWDIPELKTLLEDISLNDAEIEDFKFEHEFKGIGYKILYLNARKTHNDNNKSRFIMLAIDDATERIQTQREILKREARLKEAAHMALLGHWELDLVKNTLYWSDEIYEIFGQSPQSFGATYEAFLEHVHPDDLELVDRAFTSSIKNKTGYSIVHRLLLKDGTVKYVQERCRTEYDEHGNPVRSLGTVQDISEQVREKQGFSGIIGTDPRMRELFETVKDLSDIDVPVLIQGESGTGKELVAYAIHNEGPRAKKPFVPVNCSALPEGLLESELFGHVKGAFTGAIRDKKGRFELAHGGTLFLDEVADLPKVVQAKLLRVLQEGTFERVGDEKTISVDVRLISAANRDLKREVEKGNFRDDLFYRINVVPIYMPALRRRKGDIPLLVENSLQEATKAGQKSKGVSKEALAFMIDYPWPGNVRELQSAIRFAIIKSRGEIIQPGHLPSELKAYKSEQGRRRSAKKLIPEEVRAALAHTGGNKAKAARFLGVGRATLYRFLSDAHSEI</sequence>
<dbReference type="PROSITE" id="PS50045">
    <property type="entry name" value="SIGMA54_INTERACT_4"/>
    <property type="match status" value="1"/>
</dbReference>
<dbReference type="Gene3D" id="3.40.50.300">
    <property type="entry name" value="P-loop containing nucleotide triphosphate hydrolases"/>
    <property type="match status" value="1"/>
</dbReference>
<dbReference type="Pfam" id="PF02954">
    <property type="entry name" value="HTH_8"/>
    <property type="match status" value="1"/>
</dbReference>
<organism evidence="8">
    <name type="scientific">uncultured Desulfobacterium sp</name>
    <dbReference type="NCBI Taxonomy" id="201089"/>
    <lineage>
        <taxon>Bacteria</taxon>
        <taxon>Pseudomonadati</taxon>
        <taxon>Thermodesulfobacteriota</taxon>
        <taxon>Desulfobacteria</taxon>
        <taxon>Desulfobacterales</taxon>
        <taxon>Desulfobacteriaceae</taxon>
        <taxon>Desulfobacterium</taxon>
        <taxon>environmental samples</taxon>
    </lineage>
</organism>
<dbReference type="InterPro" id="IPR009057">
    <property type="entry name" value="Homeodomain-like_sf"/>
</dbReference>
<dbReference type="CDD" id="cd00130">
    <property type="entry name" value="PAS"/>
    <property type="match status" value="1"/>
</dbReference>
<accession>A0A445N2S5</accession>
<dbReference type="InterPro" id="IPR001610">
    <property type="entry name" value="PAC"/>
</dbReference>
<evidence type="ECO:0008006" key="9">
    <source>
        <dbReference type="Google" id="ProtNLM"/>
    </source>
</evidence>
<keyword evidence="4" id="KW-0804">Transcription</keyword>
<dbReference type="Gene3D" id="1.10.10.60">
    <property type="entry name" value="Homeodomain-like"/>
    <property type="match status" value="1"/>
</dbReference>
<feature type="domain" description="PAC" evidence="7">
    <location>
        <begin position="237"/>
        <end position="289"/>
    </location>
</feature>
<dbReference type="FunFam" id="3.40.50.300:FF:000006">
    <property type="entry name" value="DNA-binding transcriptional regulator NtrC"/>
    <property type="match status" value="1"/>
</dbReference>
<dbReference type="EMBL" id="OJIN01000223">
    <property type="protein sequence ID" value="SPD75976.1"/>
    <property type="molecule type" value="Genomic_DNA"/>
</dbReference>
<evidence type="ECO:0000256" key="1">
    <source>
        <dbReference type="ARBA" id="ARBA00022741"/>
    </source>
</evidence>
<dbReference type="SMART" id="SM00382">
    <property type="entry name" value="AAA"/>
    <property type="match status" value="1"/>
</dbReference>
<dbReference type="PANTHER" id="PTHR32071">
    <property type="entry name" value="TRANSCRIPTIONAL REGULATORY PROTEIN"/>
    <property type="match status" value="1"/>
</dbReference>
<keyword evidence="3" id="KW-0805">Transcription regulation</keyword>
<dbReference type="GO" id="GO:0043565">
    <property type="term" value="F:sequence-specific DNA binding"/>
    <property type="evidence" value="ECO:0007669"/>
    <property type="project" value="InterPro"/>
</dbReference>
<feature type="domain" description="Sigma-54 factor interaction" evidence="5">
    <location>
        <begin position="290"/>
        <end position="518"/>
    </location>
</feature>
<dbReference type="PROSITE" id="PS00676">
    <property type="entry name" value="SIGMA54_INTERACT_2"/>
    <property type="match status" value="1"/>
</dbReference>
<dbReference type="SMART" id="SM00086">
    <property type="entry name" value="PAC"/>
    <property type="match status" value="1"/>
</dbReference>
<evidence type="ECO:0000256" key="3">
    <source>
        <dbReference type="ARBA" id="ARBA00023015"/>
    </source>
</evidence>
<evidence type="ECO:0000256" key="2">
    <source>
        <dbReference type="ARBA" id="ARBA00022840"/>
    </source>
</evidence>
<dbReference type="InterPro" id="IPR027417">
    <property type="entry name" value="P-loop_NTPase"/>
</dbReference>
<evidence type="ECO:0000259" key="6">
    <source>
        <dbReference type="PROSITE" id="PS50112"/>
    </source>
</evidence>
<evidence type="ECO:0000313" key="8">
    <source>
        <dbReference type="EMBL" id="SPD75976.1"/>
    </source>
</evidence>
<evidence type="ECO:0000259" key="5">
    <source>
        <dbReference type="PROSITE" id="PS50045"/>
    </source>
</evidence>
<dbReference type="InterPro" id="IPR058031">
    <property type="entry name" value="AAA_lid_NorR"/>
</dbReference>
<dbReference type="GO" id="GO:0005524">
    <property type="term" value="F:ATP binding"/>
    <property type="evidence" value="ECO:0007669"/>
    <property type="project" value="UniProtKB-KW"/>
</dbReference>
<evidence type="ECO:0000259" key="7">
    <source>
        <dbReference type="PROSITE" id="PS50113"/>
    </source>
</evidence>
<dbReference type="NCBIfam" id="TIGR00229">
    <property type="entry name" value="sensory_box"/>
    <property type="match status" value="1"/>
</dbReference>
<dbReference type="CDD" id="cd00009">
    <property type="entry name" value="AAA"/>
    <property type="match status" value="1"/>
</dbReference>
<dbReference type="Gene3D" id="3.30.450.20">
    <property type="entry name" value="PAS domain"/>
    <property type="match status" value="2"/>
</dbReference>
<keyword evidence="2" id="KW-0067">ATP-binding</keyword>
<dbReference type="SUPFAM" id="SSF55785">
    <property type="entry name" value="PYP-like sensor domain (PAS domain)"/>
    <property type="match status" value="2"/>
</dbReference>
<dbReference type="PROSITE" id="PS50113">
    <property type="entry name" value="PAC"/>
    <property type="match status" value="1"/>
</dbReference>
<dbReference type="SMART" id="SM00091">
    <property type="entry name" value="PAS"/>
    <property type="match status" value="2"/>
</dbReference>
<dbReference type="InterPro" id="IPR013655">
    <property type="entry name" value="PAS_fold_3"/>
</dbReference>
<protein>
    <recommendedName>
        <fullName evidence="9">PAS modulated sigma54 specific transcriptional regulator, Fis family</fullName>
    </recommendedName>
</protein>
<dbReference type="PROSITE" id="PS00675">
    <property type="entry name" value="SIGMA54_INTERACT_1"/>
    <property type="match status" value="1"/>
</dbReference>
<dbReference type="InterPro" id="IPR000014">
    <property type="entry name" value="PAS"/>
</dbReference>
<dbReference type="Gene3D" id="1.10.8.60">
    <property type="match status" value="1"/>
</dbReference>
<name>A0A445N2S5_9BACT</name>
<feature type="domain" description="PAS" evidence="6">
    <location>
        <begin position="162"/>
        <end position="234"/>
    </location>
</feature>
<dbReference type="SUPFAM" id="SSF52540">
    <property type="entry name" value="P-loop containing nucleoside triphosphate hydrolases"/>
    <property type="match status" value="1"/>
</dbReference>
<dbReference type="InterPro" id="IPR000700">
    <property type="entry name" value="PAS-assoc_C"/>
</dbReference>
<dbReference type="InterPro" id="IPR025662">
    <property type="entry name" value="Sigma_54_int_dom_ATP-bd_1"/>
</dbReference>
<dbReference type="GO" id="GO:0006355">
    <property type="term" value="P:regulation of DNA-templated transcription"/>
    <property type="evidence" value="ECO:0007669"/>
    <property type="project" value="InterPro"/>
</dbReference>
<dbReference type="InterPro" id="IPR035965">
    <property type="entry name" value="PAS-like_dom_sf"/>
</dbReference>
<dbReference type="PANTHER" id="PTHR32071:SF113">
    <property type="entry name" value="ALGINATE BIOSYNTHESIS TRANSCRIPTIONAL REGULATORY PROTEIN ALGB"/>
    <property type="match status" value="1"/>
</dbReference>
<reference evidence="8" key="1">
    <citation type="submission" date="2018-01" db="EMBL/GenBank/DDBJ databases">
        <authorList>
            <person name="Regsiter A."/>
            <person name="William W."/>
        </authorList>
    </citation>
    <scope>NUCLEOTIDE SEQUENCE</scope>
    <source>
        <strain evidence="8">TRIP AH-1</strain>
    </source>
</reference>
<dbReference type="Pfam" id="PF08447">
    <property type="entry name" value="PAS_3"/>
    <property type="match status" value="1"/>
</dbReference>
<dbReference type="InterPro" id="IPR003593">
    <property type="entry name" value="AAA+_ATPase"/>
</dbReference>
<dbReference type="SUPFAM" id="SSF46689">
    <property type="entry name" value="Homeodomain-like"/>
    <property type="match status" value="1"/>
</dbReference>
<dbReference type="InterPro" id="IPR002197">
    <property type="entry name" value="HTH_Fis"/>
</dbReference>
<keyword evidence="1" id="KW-0547">Nucleotide-binding</keyword>